<dbReference type="GO" id="GO:0005829">
    <property type="term" value="C:cytosol"/>
    <property type="evidence" value="ECO:0007669"/>
    <property type="project" value="TreeGrafter"/>
</dbReference>
<keyword evidence="3" id="KW-0540">Nuclease</keyword>
<keyword evidence="4" id="KW-0378">Hydrolase</keyword>
<evidence type="ECO:0000256" key="1">
    <source>
        <dbReference type="ARBA" id="ARBA00022490"/>
    </source>
</evidence>
<dbReference type="PANTHER" id="PTHR33317:SF4">
    <property type="entry name" value="POLYNUCLEOTIDYL TRANSFERASE, RIBONUCLEASE H-LIKE SUPERFAMILY PROTEIN"/>
    <property type="match status" value="1"/>
</dbReference>
<dbReference type="SUPFAM" id="SSF53098">
    <property type="entry name" value="Ribonuclease H-like"/>
    <property type="match status" value="1"/>
</dbReference>
<comment type="caution">
    <text evidence="6">The sequence shown here is derived from an EMBL/GenBank/DDBJ whole genome shotgun (WGS) entry which is preliminary data.</text>
</comment>
<dbReference type="AlphaFoldDB" id="X0XUU8"/>
<dbReference type="EMBL" id="BARS01051617">
    <property type="protein sequence ID" value="GAG47115.1"/>
    <property type="molecule type" value="Genomic_DNA"/>
</dbReference>
<dbReference type="GO" id="GO:0000967">
    <property type="term" value="P:rRNA 5'-end processing"/>
    <property type="evidence" value="ECO:0007669"/>
    <property type="project" value="TreeGrafter"/>
</dbReference>
<evidence type="ECO:0000256" key="3">
    <source>
        <dbReference type="ARBA" id="ARBA00022722"/>
    </source>
</evidence>
<dbReference type="InterPro" id="IPR037027">
    <property type="entry name" value="YqgF/RNaseH-like_dom_sf"/>
</dbReference>
<dbReference type="PANTHER" id="PTHR33317">
    <property type="entry name" value="POLYNUCLEOTIDYL TRANSFERASE, RIBONUCLEASE H-LIKE SUPERFAMILY PROTEIN"/>
    <property type="match status" value="1"/>
</dbReference>
<dbReference type="Gene3D" id="3.30.420.140">
    <property type="entry name" value="YqgF/RNase H-like domain"/>
    <property type="match status" value="1"/>
</dbReference>
<keyword evidence="1" id="KW-0963">Cytoplasm</keyword>
<name>X0XUU8_9ZZZZ</name>
<feature type="domain" description="YqgF/RNase H-like" evidence="5">
    <location>
        <begin position="4"/>
        <end position="101"/>
    </location>
</feature>
<dbReference type="GO" id="GO:0016787">
    <property type="term" value="F:hydrolase activity"/>
    <property type="evidence" value="ECO:0007669"/>
    <property type="project" value="UniProtKB-KW"/>
</dbReference>
<evidence type="ECO:0000313" key="6">
    <source>
        <dbReference type="EMBL" id="GAG47115.1"/>
    </source>
</evidence>
<dbReference type="Pfam" id="PF03652">
    <property type="entry name" value="RuvX"/>
    <property type="match status" value="1"/>
</dbReference>
<dbReference type="HAMAP" id="MF_00651">
    <property type="entry name" value="Nuclease_YqgF"/>
    <property type="match status" value="1"/>
</dbReference>
<keyword evidence="2" id="KW-0690">Ribosome biogenesis</keyword>
<dbReference type="InterPro" id="IPR005227">
    <property type="entry name" value="YqgF"/>
</dbReference>
<evidence type="ECO:0000256" key="2">
    <source>
        <dbReference type="ARBA" id="ARBA00022517"/>
    </source>
</evidence>
<evidence type="ECO:0000259" key="5">
    <source>
        <dbReference type="SMART" id="SM00732"/>
    </source>
</evidence>
<dbReference type="CDD" id="cd16964">
    <property type="entry name" value="YqgF"/>
    <property type="match status" value="1"/>
</dbReference>
<evidence type="ECO:0000256" key="4">
    <source>
        <dbReference type="ARBA" id="ARBA00022801"/>
    </source>
</evidence>
<dbReference type="InterPro" id="IPR006641">
    <property type="entry name" value="YqgF/RNaseH-like_dom"/>
</dbReference>
<sequence length="142" mass="16025">MAEQRFLGIDSGDVRIGLAVSIPGTTIATALEVIKAKNAFTRLKEVCNTENITAIVVGMPYNMDGTKGVRFEKTVKWINRLKKILRLPVHTQDERLTTWESDGILREGRVSRKKRRDVLDMLSAQRILQAFLDGRAEKANDK</sequence>
<dbReference type="InterPro" id="IPR012337">
    <property type="entry name" value="RNaseH-like_sf"/>
</dbReference>
<dbReference type="NCBIfam" id="TIGR00250">
    <property type="entry name" value="RNAse_H_YqgF"/>
    <property type="match status" value="1"/>
</dbReference>
<proteinExistence type="inferred from homology"/>
<accession>X0XUU8</accession>
<gene>
    <name evidence="6" type="ORF">S01H1_76849</name>
</gene>
<organism evidence="6">
    <name type="scientific">marine sediment metagenome</name>
    <dbReference type="NCBI Taxonomy" id="412755"/>
    <lineage>
        <taxon>unclassified sequences</taxon>
        <taxon>metagenomes</taxon>
        <taxon>ecological metagenomes</taxon>
    </lineage>
</organism>
<protein>
    <recommendedName>
        <fullName evidence="5">YqgF/RNase H-like domain-containing protein</fullName>
    </recommendedName>
</protein>
<reference evidence="6" key="1">
    <citation type="journal article" date="2014" name="Front. Microbiol.">
        <title>High frequency of phylogenetically diverse reductive dehalogenase-homologous genes in deep subseafloor sedimentary metagenomes.</title>
        <authorList>
            <person name="Kawai M."/>
            <person name="Futagami T."/>
            <person name="Toyoda A."/>
            <person name="Takaki Y."/>
            <person name="Nishi S."/>
            <person name="Hori S."/>
            <person name="Arai W."/>
            <person name="Tsubouchi T."/>
            <person name="Morono Y."/>
            <person name="Uchiyama I."/>
            <person name="Ito T."/>
            <person name="Fujiyama A."/>
            <person name="Inagaki F."/>
            <person name="Takami H."/>
        </authorList>
    </citation>
    <scope>NUCLEOTIDE SEQUENCE</scope>
    <source>
        <strain evidence="6">Expedition CK06-06</strain>
    </source>
</reference>
<dbReference type="SMART" id="SM00732">
    <property type="entry name" value="YqgFc"/>
    <property type="match status" value="1"/>
</dbReference>
<dbReference type="GO" id="GO:0004518">
    <property type="term" value="F:nuclease activity"/>
    <property type="evidence" value="ECO:0007669"/>
    <property type="project" value="UniProtKB-KW"/>
</dbReference>